<evidence type="ECO:0000313" key="2">
    <source>
        <dbReference type="Proteomes" id="UP001472677"/>
    </source>
</evidence>
<organism evidence="1 2">
    <name type="scientific">Hibiscus sabdariffa</name>
    <name type="common">roselle</name>
    <dbReference type="NCBI Taxonomy" id="183260"/>
    <lineage>
        <taxon>Eukaryota</taxon>
        <taxon>Viridiplantae</taxon>
        <taxon>Streptophyta</taxon>
        <taxon>Embryophyta</taxon>
        <taxon>Tracheophyta</taxon>
        <taxon>Spermatophyta</taxon>
        <taxon>Magnoliopsida</taxon>
        <taxon>eudicotyledons</taxon>
        <taxon>Gunneridae</taxon>
        <taxon>Pentapetalae</taxon>
        <taxon>rosids</taxon>
        <taxon>malvids</taxon>
        <taxon>Malvales</taxon>
        <taxon>Malvaceae</taxon>
        <taxon>Malvoideae</taxon>
        <taxon>Hibiscus</taxon>
    </lineage>
</organism>
<keyword evidence="2" id="KW-1185">Reference proteome</keyword>
<reference evidence="1 2" key="1">
    <citation type="journal article" date="2024" name="G3 (Bethesda)">
        <title>Genome assembly of Hibiscus sabdariffa L. provides insights into metabolisms of medicinal natural products.</title>
        <authorList>
            <person name="Kim T."/>
        </authorList>
    </citation>
    <scope>NUCLEOTIDE SEQUENCE [LARGE SCALE GENOMIC DNA]</scope>
    <source>
        <strain evidence="1">TK-2024</strain>
        <tissue evidence="1">Old leaves</tissue>
    </source>
</reference>
<proteinExistence type="predicted"/>
<dbReference type="EMBL" id="JBBPBM010000005">
    <property type="protein sequence ID" value="KAK8583764.1"/>
    <property type="molecule type" value="Genomic_DNA"/>
</dbReference>
<accession>A0ABR2FNT0</accession>
<name>A0ABR2FNT0_9ROSI</name>
<sequence>MGRGCKLNDGGDIRIWLLELRARPREVRVGGMASYQSSLIFFNGVEQELAPMKGVHMLNVAQHESGVAPKVSIVPNTKADVVTMFDAAETVHNNYSTANTENLKSDVIVAA</sequence>
<comment type="caution">
    <text evidence="1">The sequence shown here is derived from an EMBL/GenBank/DDBJ whole genome shotgun (WGS) entry which is preliminary data.</text>
</comment>
<dbReference type="Proteomes" id="UP001472677">
    <property type="component" value="Unassembled WGS sequence"/>
</dbReference>
<evidence type="ECO:0000313" key="1">
    <source>
        <dbReference type="EMBL" id="KAK8583764.1"/>
    </source>
</evidence>
<protein>
    <submittedName>
        <fullName evidence="1">Uncharacterized protein</fullName>
    </submittedName>
</protein>
<gene>
    <name evidence="1" type="ORF">V6N12_068023</name>
</gene>